<evidence type="ECO:0000313" key="2">
    <source>
        <dbReference type="Proteomes" id="UP000050761"/>
    </source>
</evidence>
<reference evidence="1 2" key="1">
    <citation type="submission" date="2018-11" db="EMBL/GenBank/DDBJ databases">
        <authorList>
            <consortium name="Pathogen Informatics"/>
        </authorList>
    </citation>
    <scope>NUCLEOTIDE SEQUENCE [LARGE SCALE GENOMIC DNA]</scope>
</reference>
<keyword evidence="2" id="KW-1185">Reference proteome</keyword>
<gene>
    <name evidence="1" type="ORF">HPBE_LOCUS17933</name>
</gene>
<dbReference type="AlphaFoldDB" id="A0A183G7Y3"/>
<name>A0A183G7Y3_HELPZ</name>
<sequence length="189" mass="22248">MKSVTTLKMTSELFSPPSRRISTPEKFEVLWNVDGEYSMLMEIIWLINKMLIKNVEPFSCTFSISSCFRYDERWQRPKTKKQIMTRYGFDIREGDTQEEVEGVQRKRSDEVGQLRCFETYRAASREHDRTETKKIHEERKNYICLRRGCKQAKLCALVTMLDLAYNMSDGGQRAACGVMRSPHHARSWL</sequence>
<dbReference type="OrthoDB" id="657902at2759"/>
<evidence type="ECO:0000313" key="1">
    <source>
        <dbReference type="EMBL" id="VDP10245.1"/>
    </source>
</evidence>
<dbReference type="WBParaSite" id="HPBE_0001793401-mRNA-1">
    <property type="protein sequence ID" value="HPBE_0001793401-mRNA-1"/>
    <property type="gene ID" value="HPBE_0001793401"/>
</dbReference>
<proteinExistence type="predicted"/>
<accession>A0A183G7Y3</accession>
<dbReference type="EMBL" id="UZAH01030356">
    <property type="protein sequence ID" value="VDP10245.1"/>
    <property type="molecule type" value="Genomic_DNA"/>
</dbReference>
<protein>
    <submittedName>
        <fullName evidence="3">Retrotransposon protein</fullName>
    </submittedName>
</protein>
<organism evidence="2 3">
    <name type="scientific">Heligmosomoides polygyrus</name>
    <name type="common">Parasitic roundworm</name>
    <dbReference type="NCBI Taxonomy" id="6339"/>
    <lineage>
        <taxon>Eukaryota</taxon>
        <taxon>Metazoa</taxon>
        <taxon>Ecdysozoa</taxon>
        <taxon>Nematoda</taxon>
        <taxon>Chromadorea</taxon>
        <taxon>Rhabditida</taxon>
        <taxon>Rhabditina</taxon>
        <taxon>Rhabditomorpha</taxon>
        <taxon>Strongyloidea</taxon>
        <taxon>Heligmosomidae</taxon>
        <taxon>Heligmosomoides</taxon>
    </lineage>
</organism>
<accession>A0A3P8BVN9</accession>
<dbReference type="Proteomes" id="UP000050761">
    <property type="component" value="Unassembled WGS sequence"/>
</dbReference>
<reference evidence="3" key="2">
    <citation type="submission" date="2019-09" db="UniProtKB">
        <authorList>
            <consortium name="WormBaseParasite"/>
        </authorList>
    </citation>
    <scope>IDENTIFICATION</scope>
</reference>
<evidence type="ECO:0000313" key="3">
    <source>
        <dbReference type="WBParaSite" id="HPBE_0001793401-mRNA-1"/>
    </source>
</evidence>